<accession>W2RQG1</accession>
<dbReference type="VEuPathDB" id="FungiDB:HMPREF1541_06591"/>
<evidence type="ECO:0000313" key="4">
    <source>
        <dbReference type="Proteomes" id="UP000030752"/>
    </source>
</evidence>
<keyword evidence="4" id="KW-1185">Reference proteome</keyword>
<keyword evidence="2" id="KW-1133">Transmembrane helix</keyword>
<feature type="transmembrane region" description="Helical" evidence="2">
    <location>
        <begin position="160"/>
        <end position="184"/>
    </location>
</feature>
<keyword evidence="2" id="KW-0472">Membrane</keyword>
<dbReference type="OrthoDB" id="10589073at2759"/>
<dbReference type="InParanoid" id="W2RQG1"/>
<evidence type="ECO:0000256" key="2">
    <source>
        <dbReference type="SAM" id="Phobius"/>
    </source>
</evidence>
<dbReference type="Proteomes" id="UP000030752">
    <property type="component" value="Unassembled WGS sequence"/>
</dbReference>
<dbReference type="EMBL" id="KB822722">
    <property type="protein sequence ID" value="ETN38555.1"/>
    <property type="molecule type" value="Genomic_DNA"/>
</dbReference>
<proteinExistence type="predicted"/>
<dbReference type="RefSeq" id="XP_008719144.1">
    <property type="nucleotide sequence ID" value="XM_008720922.1"/>
</dbReference>
<protein>
    <submittedName>
        <fullName evidence="3">Uncharacterized protein</fullName>
    </submittedName>
</protein>
<evidence type="ECO:0000313" key="3">
    <source>
        <dbReference type="EMBL" id="ETN38555.1"/>
    </source>
</evidence>
<dbReference type="GeneID" id="19973930"/>
<feature type="compositionally biased region" description="Basic residues" evidence="1">
    <location>
        <begin position="13"/>
        <end position="24"/>
    </location>
</feature>
<reference evidence="3 4" key="1">
    <citation type="submission" date="2013-03" db="EMBL/GenBank/DDBJ databases">
        <title>The Genome Sequence of Phialophora europaea CBS 101466.</title>
        <authorList>
            <consortium name="The Broad Institute Genomics Platform"/>
            <person name="Cuomo C."/>
            <person name="de Hoog S."/>
            <person name="Gorbushina A."/>
            <person name="Walker B."/>
            <person name="Young S.K."/>
            <person name="Zeng Q."/>
            <person name="Gargeya S."/>
            <person name="Fitzgerald M."/>
            <person name="Haas B."/>
            <person name="Abouelleil A."/>
            <person name="Allen A.W."/>
            <person name="Alvarado L."/>
            <person name="Arachchi H.M."/>
            <person name="Berlin A.M."/>
            <person name="Chapman S.B."/>
            <person name="Gainer-Dewar J."/>
            <person name="Goldberg J."/>
            <person name="Griggs A."/>
            <person name="Gujja S."/>
            <person name="Hansen M."/>
            <person name="Howarth C."/>
            <person name="Imamovic A."/>
            <person name="Ireland A."/>
            <person name="Larimer J."/>
            <person name="McCowan C."/>
            <person name="Murphy C."/>
            <person name="Pearson M."/>
            <person name="Poon T.W."/>
            <person name="Priest M."/>
            <person name="Roberts A."/>
            <person name="Saif S."/>
            <person name="Shea T."/>
            <person name="Sisk P."/>
            <person name="Sykes S."/>
            <person name="Wortman J."/>
            <person name="Nusbaum C."/>
            <person name="Birren B."/>
        </authorList>
    </citation>
    <scope>NUCLEOTIDE SEQUENCE [LARGE SCALE GENOMIC DNA]</scope>
    <source>
        <strain evidence="3 4">CBS 101466</strain>
    </source>
</reference>
<feature type="region of interest" description="Disordered" evidence="1">
    <location>
        <begin position="1"/>
        <end position="82"/>
    </location>
</feature>
<evidence type="ECO:0000256" key="1">
    <source>
        <dbReference type="SAM" id="MobiDB-lite"/>
    </source>
</evidence>
<organism evidence="3 4">
    <name type="scientific">Cyphellophora europaea (strain CBS 101466)</name>
    <name type="common">Phialophora europaea</name>
    <dbReference type="NCBI Taxonomy" id="1220924"/>
    <lineage>
        <taxon>Eukaryota</taxon>
        <taxon>Fungi</taxon>
        <taxon>Dikarya</taxon>
        <taxon>Ascomycota</taxon>
        <taxon>Pezizomycotina</taxon>
        <taxon>Eurotiomycetes</taxon>
        <taxon>Chaetothyriomycetidae</taxon>
        <taxon>Chaetothyriales</taxon>
        <taxon>Cyphellophoraceae</taxon>
        <taxon>Cyphellophora</taxon>
    </lineage>
</organism>
<keyword evidence="2" id="KW-0812">Transmembrane</keyword>
<dbReference type="HOGENOM" id="CLU_1199775_0_0_1"/>
<dbReference type="AlphaFoldDB" id="W2RQG1"/>
<sequence length="231" mass="25352">MGRDARLGGGGSSRHHTSSRKRHERSGGPLGGLMSPAPTYASHASGDHHSAGYGMSSGSRSHRRHGVSSQPESPFPDDTAERQASRIVQLRKSAEQLFKTTPCTGATYIIMTLITFWFIGVIYGAAKFSAASSNIPSVKDLDDLGDAMVLISHDKTAQGYLVVLVLFVFSLAFMWMYLGVVVLYNTVINEKGLWTWMKEAEAKNEGERQLYKDKMQLKANKMEAAHARGTR</sequence>
<gene>
    <name evidence="3" type="ORF">HMPREF1541_06591</name>
</gene>
<name>W2RQG1_CYPE1</name>
<feature type="transmembrane region" description="Helical" evidence="2">
    <location>
        <begin position="106"/>
        <end position="126"/>
    </location>
</feature>